<keyword evidence="2" id="KW-1185">Reference proteome</keyword>
<evidence type="ECO:0000313" key="2">
    <source>
        <dbReference type="Proteomes" id="UP000094094"/>
    </source>
</evidence>
<reference evidence="1 2" key="1">
    <citation type="submission" date="2016-09" db="EMBL/GenBank/DDBJ databases">
        <title>Complete genome sequencing of Streptomyces lydicus 103 and metabolic pathways analysis of antibiotic biosynthesis.</title>
        <authorList>
            <person name="Jia N."/>
            <person name="Ding M.-Z."/>
            <person name="Gao F."/>
            <person name="Yuan Y.-J."/>
        </authorList>
    </citation>
    <scope>NUCLEOTIDE SEQUENCE [LARGE SCALE GENOMIC DNA]</scope>
    <source>
        <strain evidence="1 2">103</strain>
    </source>
</reference>
<dbReference type="AlphaFoldDB" id="A0A1D7VMD4"/>
<protein>
    <submittedName>
        <fullName evidence="1">Uncharacterized protein</fullName>
    </submittedName>
</protein>
<organism evidence="1 2">
    <name type="scientific">Streptomyces lydicus</name>
    <dbReference type="NCBI Taxonomy" id="47763"/>
    <lineage>
        <taxon>Bacteria</taxon>
        <taxon>Bacillati</taxon>
        <taxon>Actinomycetota</taxon>
        <taxon>Actinomycetes</taxon>
        <taxon>Kitasatosporales</taxon>
        <taxon>Streptomycetaceae</taxon>
        <taxon>Streptomyces</taxon>
    </lineage>
</organism>
<dbReference type="Proteomes" id="UP000094094">
    <property type="component" value="Chromosome"/>
</dbReference>
<gene>
    <name evidence="1" type="ORF">SL103_18135</name>
</gene>
<dbReference type="EMBL" id="CP017157">
    <property type="protein sequence ID" value="AOP47904.1"/>
    <property type="molecule type" value="Genomic_DNA"/>
</dbReference>
<accession>A0A1D7VMD4</accession>
<dbReference type="OrthoDB" id="7860281at2"/>
<name>A0A1D7VMD4_9ACTN</name>
<proteinExistence type="predicted"/>
<dbReference type="KEGG" id="slc:SL103_18135"/>
<dbReference type="RefSeq" id="WP_069570046.1">
    <property type="nucleotide sequence ID" value="NZ_CP017157.1"/>
</dbReference>
<sequence length="104" mass="12155">MFIYLRFFFEPGVPHTPLWPEHMDSPYGYPCEPERLPISADTRAELVRLSERFQSSLDWKYPQGPSPWSDAEKELFDEQADAALKALRGELGDGWKVLDERLPW</sequence>
<evidence type="ECO:0000313" key="1">
    <source>
        <dbReference type="EMBL" id="AOP47904.1"/>
    </source>
</evidence>